<keyword evidence="3" id="KW-1185">Reference proteome</keyword>
<feature type="region of interest" description="Disordered" evidence="1">
    <location>
        <begin position="1"/>
        <end position="28"/>
    </location>
</feature>
<sequence>MPPSSLNNTDGHVTGIEEDQTGTTETEMTAYEEGKRLEVTQRQPLLSDIQSTRDGKYDAAANCGSDKPQHETISTHNHCQTHAIKNWEVSRSGVTDLQRYQDRDETYYVGKHDGSENLRPPFGHRTIPTESTEYGYQTNVVKHVIGLSYRETDDDVFCTKKERLLYEMRRNGLVFGHFSKHTFAERASHSTQHTDIVIIVSKGMNALCSPLRAQQQEWDHDNLPKTVLFELQHAKVGEYVVHLVSLEHDRWEGERLLSEFRGFLVYPKQPEGRFIYDYNFHGNEFDFFRGTPFEDFINKLLT</sequence>
<gene>
    <name evidence="2" type="ORF">DPMN_121409</name>
</gene>
<name>A0A9D4JTJ0_DREPO</name>
<accession>A0A9D4JTJ0</accession>
<evidence type="ECO:0000256" key="1">
    <source>
        <dbReference type="SAM" id="MobiDB-lite"/>
    </source>
</evidence>
<organism evidence="2 3">
    <name type="scientific">Dreissena polymorpha</name>
    <name type="common">Zebra mussel</name>
    <name type="synonym">Mytilus polymorpha</name>
    <dbReference type="NCBI Taxonomy" id="45954"/>
    <lineage>
        <taxon>Eukaryota</taxon>
        <taxon>Metazoa</taxon>
        <taxon>Spiralia</taxon>
        <taxon>Lophotrochozoa</taxon>
        <taxon>Mollusca</taxon>
        <taxon>Bivalvia</taxon>
        <taxon>Autobranchia</taxon>
        <taxon>Heteroconchia</taxon>
        <taxon>Euheterodonta</taxon>
        <taxon>Imparidentia</taxon>
        <taxon>Neoheterodontei</taxon>
        <taxon>Myida</taxon>
        <taxon>Dreissenoidea</taxon>
        <taxon>Dreissenidae</taxon>
        <taxon>Dreissena</taxon>
    </lineage>
</organism>
<feature type="compositionally biased region" description="Polar residues" evidence="1">
    <location>
        <begin position="1"/>
        <end position="11"/>
    </location>
</feature>
<protein>
    <submittedName>
        <fullName evidence="2">Uncharacterized protein</fullName>
    </submittedName>
</protein>
<evidence type="ECO:0000313" key="3">
    <source>
        <dbReference type="Proteomes" id="UP000828390"/>
    </source>
</evidence>
<dbReference type="Proteomes" id="UP000828390">
    <property type="component" value="Unassembled WGS sequence"/>
</dbReference>
<comment type="caution">
    <text evidence="2">The sequence shown here is derived from an EMBL/GenBank/DDBJ whole genome shotgun (WGS) entry which is preliminary data.</text>
</comment>
<dbReference type="AlphaFoldDB" id="A0A9D4JTJ0"/>
<proteinExistence type="predicted"/>
<reference evidence="2" key="1">
    <citation type="journal article" date="2019" name="bioRxiv">
        <title>The Genome of the Zebra Mussel, Dreissena polymorpha: A Resource for Invasive Species Research.</title>
        <authorList>
            <person name="McCartney M.A."/>
            <person name="Auch B."/>
            <person name="Kono T."/>
            <person name="Mallez S."/>
            <person name="Zhang Y."/>
            <person name="Obille A."/>
            <person name="Becker A."/>
            <person name="Abrahante J.E."/>
            <person name="Garbe J."/>
            <person name="Badalamenti J.P."/>
            <person name="Herman A."/>
            <person name="Mangelson H."/>
            <person name="Liachko I."/>
            <person name="Sullivan S."/>
            <person name="Sone E.D."/>
            <person name="Koren S."/>
            <person name="Silverstein K.A.T."/>
            <person name="Beckman K.B."/>
            <person name="Gohl D.M."/>
        </authorList>
    </citation>
    <scope>NUCLEOTIDE SEQUENCE</scope>
    <source>
        <strain evidence="2">Duluth1</strain>
        <tissue evidence="2">Whole animal</tissue>
    </source>
</reference>
<reference evidence="2" key="2">
    <citation type="submission" date="2020-11" db="EMBL/GenBank/DDBJ databases">
        <authorList>
            <person name="McCartney M.A."/>
            <person name="Auch B."/>
            <person name="Kono T."/>
            <person name="Mallez S."/>
            <person name="Becker A."/>
            <person name="Gohl D.M."/>
            <person name="Silverstein K.A.T."/>
            <person name="Koren S."/>
            <person name="Bechman K.B."/>
            <person name="Herman A."/>
            <person name="Abrahante J.E."/>
            <person name="Garbe J."/>
        </authorList>
    </citation>
    <scope>NUCLEOTIDE SEQUENCE</scope>
    <source>
        <strain evidence="2">Duluth1</strain>
        <tissue evidence="2">Whole animal</tissue>
    </source>
</reference>
<dbReference type="EMBL" id="JAIWYP010000005">
    <property type="protein sequence ID" value="KAH3819667.1"/>
    <property type="molecule type" value="Genomic_DNA"/>
</dbReference>
<evidence type="ECO:0000313" key="2">
    <source>
        <dbReference type="EMBL" id="KAH3819667.1"/>
    </source>
</evidence>